<dbReference type="Gene3D" id="1.25.40.10">
    <property type="entry name" value="Tetratricopeptide repeat domain"/>
    <property type="match status" value="1"/>
</dbReference>
<reference evidence="1 2" key="1">
    <citation type="journal article" date="2018" name="Sci. Rep.">
        <title>Comparative analysis of the Pocillopora damicornis genome highlights role of immune system in coral evolution.</title>
        <authorList>
            <person name="Cunning R."/>
            <person name="Bay R.A."/>
            <person name="Gillette P."/>
            <person name="Baker A.C."/>
            <person name="Traylor-Knowles N."/>
        </authorList>
    </citation>
    <scope>NUCLEOTIDE SEQUENCE [LARGE SCALE GENOMIC DNA]</scope>
    <source>
        <strain evidence="1">RSMAS</strain>
        <tissue evidence="1">Whole animal</tissue>
    </source>
</reference>
<organism evidence="1 2">
    <name type="scientific">Pocillopora damicornis</name>
    <name type="common">Cauliflower coral</name>
    <name type="synonym">Millepora damicornis</name>
    <dbReference type="NCBI Taxonomy" id="46731"/>
    <lineage>
        <taxon>Eukaryota</taxon>
        <taxon>Metazoa</taxon>
        <taxon>Cnidaria</taxon>
        <taxon>Anthozoa</taxon>
        <taxon>Hexacorallia</taxon>
        <taxon>Scleractinia</taxon>
        <taxon>Astrocoeniina</taxon>
        <taxon>Pocilloporidae</taxon>
        <taxon>Pocillopora</taxon>
    </lineage>
</organism>
<dbReference type="InterPro" id="IPR011990">
    <property type="entry name" value="TPR-like_helical_dom_sf"/>
</dbReference>
<dbReference type="OrthoDB" id="414698at2759"/>
<dbReference type="InterPro" id="IPR010323">
    <property type="entry name" value="DUF924"/>
</dbReference>
<evidence type="ECO:0008006" key="3">
    <source>
        <dbReference type="Google" id="ProtNLM"/>
    </source>
</evidence>
<comment type="caution">
    <text evidence="1">The sequence shown here is derived from an EMBL/GenBank/DDBJ whole genome shotgun (WGS) entry which is preliminary data.</text>
</comment>
<dbReference type="Pfam" id="PF06041">
    <property type="entry name" value="DUF924"/>
    <property type="match status" value="1"/>
</dbReference>
<dbReference type="Proteomes" id="UP000275408">
    <property type="component" value="Unassembled WGS sequence"/>
</dbReference>
<dbReference type="Gene3D" id="1.20.58.320">
    <property type="entry name" value="TPR-like"/>
    <property type="match status" value="1"/>
</dbReference>
<proteinExistence type="predicted"/>
<dbReference type="EMBL" id="RCHS01002416">
    <property type="protein sequence ID" value="RMX47419.1"/>
    <property type="molecule type" value="Genomic_DNA"/>
</dbReference>
<protein>
    <recommendedName>
        <fullName evidence="3">DUF924 domain-containing protein</fullName>
    </recommendedName>
</protein>
<sequence length="203" mass="23800">MFNSQYKEANDVLNYWFGGGDRSKRPKWFGGGEEAAKEVKDKFGPLVEKARNDELKHWENDPKATLALIILQDQFLRSLFKGSPTAFSRDTYCEELAKKFIQRETHDHLKFSAAARVFIYLPLEHSENRETQEMNVQLFAQLEKDCKGGEDESSGNVWYKFACLHKEVVDQFGRFPQRNKVLGRENTPEEDEWLNNLPDRFKW</sequence>
<keyword evidence="2" id="KW-1185">Reference proteome</keyword>
<dbReference type="SUPFAM" id="SSF48452">
    <property type="entry name" value="TPR-like"/>
    <property type="match status" value="1"/>
</dbReference>
<dbReference type="STRING" id="46731.A0A3M6U1K7"/>
<evidence type="ECO:0000313" key="2">
    <source>
        <dbReference type="Proteomes" id="UP000275408"/>
    </source>
</evidence>
<evidence type="ECO:0000313" key="1">
    <source>
        <dbReference type="EMBL" id="RMX47419.1"/>
    </source>
</evidence>
<accession>A0A3M6U1K7</accession>
<gene>
    <name evidence="1" type="ORF">pdam_00002211</name>
</gene>
<dbReference type="OMA" id="FPRNCFR"/>
<dbReference type="AlphaFoldDB" id="A0A3M6U1K7"/>
<name>A0A3M6U1K7_POCDA</name>